<comment type="cofactor">
    <cofactor evidence="1">
        <name>Fe(2+)</name>
        <dbReference type="ChEBI" id="CHEBI:29033"/>
    </cofactor>
</comment>
<evidence type="ECO:0000313" key="6">
    <source>
        <dbReference type="EMBL" id="MFC7409385.1"/>
    </source>
</evidence>
<dbReference type="PANTHER" id="PTHR10543:SF89">
    <property type="entry name" value="CAROTENOID 9,10(9',10')-CLEAVAGE DIOXYGENASE 1"/>
    <property type="match status" value="1"/>
</dbReference>
<gene>
    <name evidence="6" type="ORF">ACFQPB_10985</name>
</gene>
<dbReference type="EMBL" id="JBHTCA010000006">
    <property type="protein sequence ID" value="MFC7409385.1"/>
    <property type="molecule type" value="Genomic_DNA"/>
</dbReference>
<evidence type="ECO:0000256" key="4">
    <source>
        <dbReference type="ARBA" id="ARBA00023002"/>
    </source>
</evidence>
<keyword evidence="5" id="KW-0408">Iron</keyword>
<protein>
    <submittedName>
        <fullName evidence="6">Carotenoid oxygenase family protein</fullName>
    </submittedName>
</protein>
<proteinExistence type="inferred from homology"/>
<evidence type="ECO:0000256" key="1">
    <source>
        <dbReference type="ARBA" id="ARBA00001954"/>
    </source>
</evidence>
<comment type="caution">
    <text evidence="6">The sequence shown here is derived from an EMBL/GenBank/DDBJ whole genome shotgun (WGS) entry which is preliminary data.</text>
</comment>
<accession>A0ABW2QIZ2</accession>
<name>A0ABW2QIZ2_9BURK</name>
<comment type="similarity">
    <text evidence="2">Belongs to the carotenoid oxygenase family.</text>
</comment>
<organism evidence="6 7">
    <name type="scientific">Hydrogenophaga atypica</name>
    <dbReference type="NCBI Taxonomy" id="249409"/>
    <lineage>
        <taxon>Bacteria</taxon>
        <taxon>Pseudomonadati</taxon>
        <taxon>Pseudomonadota</taxon>
        <taxon>Betaproteobacteria</taxon>
        <taxon>Burkholderiales</taxon>
        <taxon>Comamonadaceae</taxon>
        <taxon>Hydrogenophaga</taxon>
    </lineage>
</organism>
<sequence length="491" mass="55449">MIEIHSKYKLSCLPSDNPYLSDGHQPVEVEWTAETTSLEVIGDIPKDLNGVYLRNGHNQIHAPLGKYHPFDGDGMIHGMHFAHGKATYRNRFIRTTGFLAEQAAGESLWPGIIEPRRAVRRGWGSIGAMKDNAGTDVKVHAGRAVAAMSQCSEPYRLDPVTLDTLGPDPSWARALGDRGICSHFQVDEHSQEMMFFNFAERAPYFNYGVVNARNELVHYEPIELPHATWPHDLGMSQHYCVIHDLSMFFDQEGLKKGQHRLKFHRDVPARFGVIPRFGSSRDVKWFEGQPCYILHLANTYEVGDELVMDGAIQTNPVPDLSGLPKDGYARMNALLSMDLQETRMHRWRFNLKTGQTTEEDLDDEVTEFSMISGRYKGRPNRYVYNALMQPNWTLVGLKKYDWLTGNTQRWQAPEGCFVSETPFAPRDGSTEEDDGYLVTFLTNLNTRKGECAIFDARDITRGPICRIVLPGHIPMGAHAGWTPAAALKEPT</sequence>
<reference evidence="7" key="1">
    <citation type="journal article" date="2019" name="Int. J. Syst. Evol. Microbiol.">
        <title>The Global Catalogue of Microorganisms (GCM) 10K type strain sequencing project: providing services to taxonomists for standard genome sequencing and annotation.</title>
        <authorList>
            <consortium name="The Broad Institute Genomics Platform"/>
            <consortium name="The Broad Institute Genome Sequencing Center for Infectious Disease"/>
            <person name="Wu L."/>
            <person name="Ma J."/>
        </authorList>
    </citation>
    <scope>NUCLEOTIDE SEQUENCE [LARGE SCALE GENOMIC DNA]</scope>
    <source>
        <strain evidence="7">CGMCC 1.12371</strain>
    </source>
</reference>
<keyword evidence="3" id="KW-0479">Metal-binding</keyword>
<evidence type="ECO:0000256" key="3">
    <source>
        <dbReference type="ARBA" id="ARBA00022723"/>
    </source>
</evidence>
<keyword evidence="4" id="KW-0560">Oxidoreductase</keyword>
<dbReference type="PANTHER" id="PTHR10543">
    <property type="entry name" value="BETA-CAROTENE DIOXYGENASE"/>
    <property type="match status" value="1"/>
</dbReference>
<dbReference type="InterPro" id="IPR004294">
    <property type="entry name" value="Carotenoid_Oase"/>
</dbReference>
<dbReference type="Pfam" id="PF03055">
    <property type="entry name" value="RPE65"/>
    <property type="match status" value="1"/>
</dbReference>
<keyword evidence="7" id="KW-1185">Reference proteome</keyword>
<dbReference type="RefSeq" id="WP_382223018.1">
    <property type="nucleotide sequence ID" value="NZ_JBHTCA010000006.1"/>
</dbReference>
<evidence type="ECO:0000313" key="7">
    <source>
        <dbReference type="Proteomes" id="UP001596501"/>
    </source>
</evidence>
<evidence type="ECO:0000256" key="5">
    <source>
        <dbReference type="ARBA" id="ARBA00023004"/>
    </source>
</evidence>
<evidence type="ECO:0000256" key="2">
    <source>
        <dbReference type="ARBA" id="ARBA00006787"/>
    </source>
</evidence>
<dbReference type="Proteomes" id="UP001596501">
    <property type="component" value="Unassembled WGS sequence"/>
</dbReference>